<dbReference type="AlphaFoldDB" id="E7RIC3"/>
<evidence type="ECO:0000313" key="1">
    <source>
        <dbReference type="EMBL" id="EGA89238.1"/>
    </source>
</evidence>
<name>E7RIC3_9BACL</name>
<comment type="caution">
    <text evidence="1">The sequence shown here is derived from an EMBL/GenBank/DDBJ whole genome shotgun (WGS) entry which is preliminary data.</text>
</comment>
<gene>
    <name evidence="1" type="ORF">GPDM_11165</name>
</gene>
<reference evidence="1 2" key="1">
    <citation type="journal article" date="2011" name="J. Bacteriol.">
        <title>The Draft Genome of Planococcus donghaensis MPA1U2 Reveals Nonsporulation Pathways Controlled by a Conserved Spo0A Regulon.</title>
        <authorList>
            <person name="Pearson M.D."/>
            <person name="Noller H.F."/>
        </authorList>
    </citation>
    <scope>NUCLEOTIDE SEQUENCE [LARGE SCALE GENOMIC DNA]</scope>
    <source>
        <strain evidence="1 2">MPA1U2</strain>
    </source>
</reference>
<dbReference type="Proteomes" id="UP000003052">
    <property type="component" value="Unassembled WGS sequence"/>
</dbReference>
<dbReference type="EMBL" id="AEPB01000037">
    <property type="protein sequence ID" value="EGA89238.1"/>
    <property type="molecule type" value="Genomic_DNA"/>
</dbReference>
<protein>
    <submittedName>
        <fullName evidence="1">Uncharacterized protein</fullName>
    </submittedName>
</protein>
<accession>E7RIC3</accession>
<sequence length="33" mass="3675">MESAVAGTVVVIHNYIFSIDFVYSLKPGQSRVF</sequence>
<proteinExistence type="predicted"/>
<organism evidence="1 2">
    <name type="scientific">Planococcus donghaensis MPA1U2</name>
    <dbReference type="NCBI Taxonomy" id="933115"/>
    <lineage>
        <taxon>Bacteria</taxon>
        <taxon>Bacillati</taxon>
        <taxon>Bacillota</taxon>
        <taxon>Bacilli</taxon>
        <taxon>Bacillales</taxon>
        <taxon>Caryophanaceae</taxon>
        <taxon>Planococcus</taxon>
    </lineage>
</organism>
<evidence type="ECO:0000313" key="2">
    <source>
        <dbReference type="Proteomes" id="UP000003052"/>
    </source>
</evidence>